<name>A0A481ZEK5_9VIRU</name>
<protein>
    <submittedName>
        <fullName evidence="1">Uncharacterized protein</fullName>
    </submittedName>
</protein>
<reference evidence="1" key="1">
    <citation type="journal article" date="2019" name="MBio">
        <title>Virus Genomes from Deep Sea Sediments Expand the Ocean Megavirome and Support Independent Origins of Viral Gigantism.</title>
        <authorList>
            <person name="Backstrom D."/>
            <person name="Yutin N."/>
            <person name="Jorgensen S.L."/>
            <person name="Dharamshi J."/>
            <person name="Homa F."/>
            <person name="Zaremba-Niedwiedzka K."/>
            <person name="Spang A."/>
            <person name="Wolf Y.I."/>
            <person name="Koonin E.V."/>
            <person name="Ettema T.J."/>
        </authorList>
    </citation>
    <scope>NUCLEOTIDE SEQUENCE</scope>
</reference>
<gene>
    <name evidence="1" type="ORF">LCPAC404_03660</name>
</gene>
<evidence type="ECO:0000313" key="1">
    <source>
        <dbReference type="EMBL" id="QBK93662.1"/>
    </source>
</evidence>
<sequence length="221" mass="25802">MHSNWFTITVPKDSEELKEELGRINLTLGHGKGCNGHCYSGYCGSCRGKKNYDRLELLALNYEKKIENDIQFVSISPPLQCGDVSWFELIGKMETYGDILEHLSLGIFYESYVLRSETRYRNAGELCDEIKKKYNIKLNRERIEHHLFNRERLNQIKSQLGHECDACYYECPDSVGLKMKVITSIPKIHKYTSHDEPCSKYEDAGFELDPEKTYVAFYWTR</sequence>
<organism evidence="1">
    <name type="scientific">Pithovirus LCPAC404</name>
    <dbReference type="NCBI Taxonomy" id="2506597"/>
    <lineage>
        <taxon>Viruses</taxon>
        <taxon>Pithoviruses</taxon>
    </lineage>
</organism>
<accession>A0A481ZEK5</accession>
<proteinExistence type="predicted"/>
<dbReference type="EMBL" id="MK500602">
    <property type="protein sequence ID" value="QBK93662.1"/>
    <property type="molecule type" value="Genomic_DNA"/>
</dbReference>